<keyword evidence="11" id="KW-1185">Reference proteome</keyword>
<evidence type="ECO:0000256" key="2">
    <source>
        <dbReference type="ARBA" id="ARBA00022801"/>
    </source>
</evidence>
<evidence type="ECO:0000256" key="6">
    <source>
        <dbReference type="RuleBase" id="RU000492"/>
    </source>
</evidence>
<feature type="compositionally biased region" description="Low complexity" evidence="7">
    <location>
        <begin position="640"/>
        <end position="653"/>
    </location>
</feature>
<evidence type="ECO:0000259" key="9">
    <source>
        <dbReference type="PROSITE" id="PS51194"/>
    </source>
</evidence>
<dbReference type="InterPro" id="IPR044742">
    <property type="entry name" value="DEAD/DEAH_RhlB"/>
</dbReference>
<dbReference type="AlphaFoldDB" id="A0A318SU12"/>
<dbReference type="PROSITE" id="PS51192">
    <property type="entry name" value="HELICASE_ATP_BIND_1"/>
    <property type="match status" value="1"/>
</dbReference>
<evidence type="ECO:0000256" key="1">
    <source>
        <dbReference type="ARBA" id="ARBA00022741"/>
    </source>
</evidence>
<evidence type="ECO:0000259" key="8">
    <source>
        <dbReference type="PROSITE" id="PS51192"/>
    </source>
</evidence>
<dbReference type="GO" id="GO:0005524">
    <property type="term" value="F:ATP binding"/>
    <property type="evidence" value="ECO:0007669"/>
    <property type="project" value="UniProtKB-KW"/>
</dbReference>
<feature type="compositionally biased region" description="Basic and acidic residues" evidence="7">
    <location>
        <begin position="578"/>
        <end position="609"/>
    </location>
</feature>
<dbReference type="Proteomes" id="UP000248311">
    <property type="component" value="Unassembled WGS sequence"/>
</dbReference>
<protein>
    <submittedName>
        <fullName evidence="10">ATP-dependent RNA helicase DeaD</fullName>
    </submittedName>
</protein>
<keyword evidence="1 6" id="KW-0547">Nucleotide-binding</keyword>
<evidence type="ECO:0000313" key="10">
    <source>
        <dbReference type="EMBL" id="PYE85451.1"/>
    </source>
</evidence>
<dbReference type="GO" id="GO:0003724">
    <property type="term" value="F:RNA helicase activity"/>
    <property type="evidence" value="ECO:0007669"/>
    <property type="project" value="TreeGrafter"/>
</dbReference>
<feature type="compositionally biased region" description="Basic and acidic residues" evidence="7">
    <location>
        <begin position="554"/>
        <end position="571"/>
    </location>
</feature>
<accession>A0A318SU12</accession>
<keyword evidence="3 6" id="KW-0347">Helicase</keyword>
<dbReference type="CDD" id="cd18787">
    <property type="entry name" value="SF2_C_DEAD"/>
    <property type="match status" value="1"/>
</dbReference>
<dbReference type="GO" id="GO:0003676">
    <property type="term" value="F:nucleic acid binding"/>
    <property type="evidence" value="ECO:0007669"/>
    <property type="project" value="InterPro"/>
</dbReference>
<dbReference type="SMART" id="SM00487">
    <property type="entry name" value="DEXDc"/>
    <property type="match status" value="1"/>
</dbReference>
<dbReference type="InterPro" id="IPR012677">
    <property type="entry name" value="Nucleotide-bd_a/b_plait_sf"/>
</dbReference>
<reference evidence="10 11" key="1">
    <citation type="submission" date="2018-06" db="EMBL/GenBank/DDBJ databases">
        <title>Genomic Encyclopedia of Type Strains, Phase III (KMG-III): the genomes of soil and plant-associated and newly described type strains.</title>
        <authorList>
            <person name="Whitman W."/>
        </authorList>
    </citation>
    <scope>NUCLEOTIDE SEQUENCE [LARGE SCALE GENOMIC DNA]</scope>
    <source>
        <strain evidence="10 11">CECT 9025</strain>
    </source>
</reference>
<dbReference type="EMBL" id="QJTE01000001">
    <property type="protein sequence ID" value="PYE85451.1"/>
    <property type="molecule type" value="Genomic_DNA"/>
</dbReference>
<evidence type="ECO:0000256" key="4">
    <source>
        <dbReference type="ARBA" id="ARBA00022840"/>
    </source>
</evidence>
<keyword evidence="2 6" id="KW-0378">Hydrolase</keyword>
<dbReference type="PANTHER" id="PTHR47959:SF1">
    <property type="entry name" value="ATP-DEPENDENT RNA HELICASE DBPA"/>
    <property type="match status" value="1"/>
</dbReference>
<feature type="compositionally biased region" description="Gly residues" evidence="7">
    <location>
        <begin position="689"/>
        <end position="699"/>
    </location>
</feature>
<dbReference type="Pfam" id="PF00270">
    <property type="entry name" value="DEAD"/>
    <property type="match status" value="1"/>
</dbReference>
<dbReference type="CDD" id="cd00268">
    <property type="entry name" value="DEADc"/>
    <property type="match status" value="1"/>
</dbReference>
<comment type="caution">
    <text evidence="10">The sequence shown here is derived from an EMBL/GenBank/DDBJ whole genome shotgun (WGS) entry which is preliminary data.</text>
</comment>
<organism evidence="10 11">
    <name type="scientific">Pseudoroseicyclus aestuarii</name>
    <dbReference type="NCBI Taxonomy" id="1795041"/>
    <lineage>
        <taxon>Bacteria</taxon>
        <taxon>Pseudomonadati</taxon>
        <taxon>Pseudomonadota</taxon>
        <taxon>Alphaproteobacteria</taxon>
        <taxon>Rhodobacterales</taxon>
        <taxon>Paracoccaceae</taxon>
        <taxon>Pseudoroseicyclus</taxon>
    </lineage>
</organism>
<evidence type="ECO:0000256" key="5">
    <source>
        <dbReference type="ARBA" id="ARBA00038437"/>
    </source>
</evidence>
<feature type="domain" description="Helicase ATP-binding" evidence="8">
    <location>
        <begin position="25"/>
        <end position="201"/>
    </location>
</feature>
<comment type="similarity">
    <text evidence="5 6">Belongs to the DEAD box helicase family.</text>
</comment>
<dbReference type="OrthoDB" id="9805696at2"/>
<dbReference type="Pfam" id="PF00271">
    <property type="entry name" value="Helicase_C"/>
    <property type="match status" value="1"/>
</dbReference>
<dbReference type="Gene3D" id="3.30.70.330">
    <property type="match status" value="1"/>
</dbReference>
<feature type="compositionally biased region" description="Basic and acidic residues" evidence="7">
    <location>
        <begin position="621"/>
        <end position="636"/>
    </location>
</feature>
<dbReference type="RefSeq" id="WP_110812514.1">
    <property type="nucleotide sequence ID" value="NZ_QJTE01000001.1"/>
</dbReference>
<dbReference type="InterPro" id="IPR001650">
    <property type="entry name" value="Helicase_C-like"/>
</dbReference>
<dbReference type="InterPro" id="IPR000629">
    <property type="entry name" value="RNA-helicase_DEAD-box_CS"/>
</dbReference>
<dbReference type="PROSITE" id="PS00039">
    <property type="entry name" value="DEAD_ATP_HELICASE"/>
    <property type="match status" value="1"/>
</dbReference>
<feature type="compositionally biased region" description="Basic and acidic residues" evidence="7">
    <location>
        <begin position="700"/>
        <end position="709"/>
    </location>
</feature>
<dbReference type="Gene3D" id="3.40.50.300">
    <property type="entry name" value="P-loop containing nucleotide triphosphate hydrolases"/>
    <property type="match status" value="2"/>
</dbReference>
<gene>
    <name evidence="10" type="ORF">DFP88_101116</name>
</gene>
<dbReference type="InterPro" id="IPR014001">
    <property type="entry name" value="Helicase_ATP-bd"/>
</dbReference>
<evidence type="ECO:0000256" key="7">
    <source>
        <dbReference type="SAM" id="MobiDB-lite"/>
    </source>
</evidence>
<feature type="region of interest" description="Disordered" evidence="7">
    <location>
        <begin position="428"/>
        <end position="449"/>
    </location>
</feature>
<dbReference type="InterPro" id="IPR005580">
    <property type="entry name" value="DbpA/CsdA_RNA-bd_dom"/>
</dbReference>
<proteinExistence type="inferred from homology"/>
<dbReference type="InterPro" id="IPR027417">
    <property type="entry name" value="P-loop_NTPase"/>
</dbReference>
<dbReference type="GO" id="GO:0005829">
    <property type="term" value="C:cytosol"/>
    <property type="evidence" value="ECO:0007669"/>
    <property type="project" value="TreeGrafter"/>
</dbReference>
<feature type="compositionally biased region" description="Basic and acidic residues" evidence="7">
    <location>
        <begin position="433"/>
        <end position="448"/>
    </location>
</feature>
<dbReference type="InterPro" id="IPR050079">
    <property type="entry name" value="DEAD_box_RNA_helicase"/>
</dbReference>
<evidence type="ECO:0000313" key="11">
    <source>
        <dbReference type="Proteomes" id="UP000248311"/>
    </source>
</evidence>
<sequence>MIDTLSEALAERGYATLTPVQEAVTDPELEGADLLVSAQTGSGKTVGFGLAIAPTILEEGGRFGPAEAPLALIIAPTRELAFQVARELEWLYGRTGARVATCVGGMDMQGERRTLSKGAHIVVGTPGRLRDHIGRGSLDMTSLRAVVLDEADEMLDLGFREDLEFMLGEAPEGRRTLLFSATVPKAIATLAQQYQRDAVRVQAQSKGGQHADIAYQALRVVPHEIETAIANMLRFHDAENAIVFANTRAAVARLTARLSNRGFAVVSLSGELSQTERGHALQAMRDGRARVCVATDVAARGIDLPNLDLVVHAELPTNTEGLLHRSGRTGRAGRKGVSALMVPPKLTKKAERLLGWAKVSAEWTQPPTAEEIRAKDEERLLSHEVWAAPLAEEETAIVKRLLAERSAEEIAAACLRLYSAGLSAPEELSDASARPERAEKAPRHEREPFGPSGWISLSVGRNERAEARWLLPLLCRAGGLDKDAIGAIRVQGSETFVELSEPSIAGFFAGLGADGQLEEGIKARRVEGTPDFGAPTGGKPAPRGKPGGKPAGKPPREERRAPPAERAEETSRPAPEPAEARAPEAAPDERPGAVVKRDWQDKPREERPRKPGGFAGKGGAPKRDGKPGGPRKDGGKPYEGGKPYAGKPAGKGAPARDGKPGGGKPGAGKSFAGKGGSGKPWAGKDGAGKKPGGKPGGPKRGADARDTSKRFTPPTDRGGAAKPRRKP</sequence>
<dbReference type="SUPFAM" id="SSF52540">
    <property type="entry name" value="P-loop containing nucleoside triphosphate hydrolases"/>
    <property type="match status" value="1"/>
</dbReference>
<feature type="region of interest" description="Disordered" evidence="7">
    <location>
        <begin position="527"/>
        <end position="727"/>
    </location>
</feature>
<dbReference type="Pfam" id="PF03880">
    <property type="entry name" value="DbpA"/>
    <property type="match status" value="1"/>
</dbReference>
<dbReference type="PROSITE" id="PS51194">
    <property type="entry name" value="HELICASE_CTER"/>
    <property type="match status" value="1"/>
</dbReference>
<keyword evidence="4 6" id="KW-0067">ATP-binding</keyword>
<dbReference type="PANTHER" id="PTHR47959">
    <property type="entry name" value="ATP-DEPENDENT RNA HELICASE RHLE-RELATED"/>
    <property type="match status" value="1"/>
</dbReference>
<name>A0A318SU12_9RHOB</name>
<evidence type="ECO:0000256" key="3">
    <source>
        <dbReference type="ARBA" id="ARBA00022806"/>
    </source>
</evidence>
<dbReference type="SMART" id="SM00490">
    <property type="entry name" value="HELICc"/>
    <property type="match status" value="1"/>
</dbReference>
<dbReference type="GO" id="GO:0016787">
    <property type="term" value="F:hydrolase activity"/>
    <property type="evidence" value="ECO:0007669"/>
    <property type="project" value="UniProtKB-KW"/>
</dbReference>
<feature type="domain" description="Helicase C-terminal" evidence="9">
    <location>
        <begin position="224"/>
        <end position="380"/>
    </location>
</feature>
<dbReference type="InterPro" id="IPR011545">
    <property type="entry name" value="DEAD/DEAH_box_helicase_dom"/>
</dbReference>
<dbReference type="CDD" id="cd12252">
    <property type="entry name" value="RRM_DbpA"/>
    <property type="match status" value="1"/>
</dbReference>